<evidence type="ECO:0000256" key="5">
    <source>
        <dbReference type="ARBA" id="ARBA00022692"/>
    </source>
</evidence>
<feature type="region of interest" description="Disordered" evidence="11">
    <location>
        <begin position="522"/>
        <end position="543"/>
    </location>
</feature>
<name>A0A8H7GVU4_9ASCO</name>
<organism evidence="13 14">
    <name type="scientific">Metschnikowia pulcherrima</name>
    <dbReference type="NCBI Taxonomy" id="27326"/>
    <lineage>
        <taxon>Eukaryota</taxon>
        <taxon>Fungi</taxon>
        <taxon>Dikarya</taxon>
        <taxon>Ascomycota</taxon>
        <taxon>Saccharomycotina</taxon>
        <taxon>Pichiomycetes</taxon>
        <taxon>Metschnikowiaceae</taxon>
        <taxon>Metschnikowia</taxon>
    </lineage>
</organism>
<feature type="domain" description="Peptidase S54 rhomboid" evidence="12">
    <location>
        <begin position="277"/>
        <end position="420"/>
    </location>
</feature>
<comment type="similarity">
    <text evidence="3 10">Belongs to the peptidase S54 family.</text>
</comment>
<evidence type="ECO:0000256" key="4">
    <source>
        <dbReference type="ARBA" id="ARBA00022670"/>
    </source>
</evidence>
<feature type="transmembrane region" description="Helical" evidence="10">
    <location>
        <begin position="346"/>
        <end position="365"/>
    </location>
</feature>
<evidence type="ECO:0000256" key="1">
    <source>
        <dbReference type="ARBA" id="ARBA00000156"/>
    </source>
</evidence>
<proteinExistence type="inferred from homology"/>
<feature type="transmembrane region" description="Helical" evidence="10">
    <location>
        <begin position="282"/>
        <end position="303"/>
    </location>
</feature>
<dbReference type="EMBL" id="JACBPP010000002">
    <property type="protein sequence ID" value="KAF8004398.1"/>
    <property type="molecule type" value="Genomic_DNA"/>
</dbReference>
<feature type="transmembrane region" description="Helical" evidence="10">
    <location>
        <begin position="462"/>
        <end position="482"/>
    </location>
</feature>
<reference evidence="13" key="1">
    <citation type="submission" date="2020-10" db="EMBL/GenBank/DDBJ databases">
        <title>The Whole-Genome Sequence of Metschnikowia persimmonesis, a Novel Endophytic Yeast Species Isolated from Medicinal Plant Diospyros kaki Thumb.</title>
        <authorList>
            <person name="Rahmat E."/>
            <person name="Kang Y."/>
        </authorList>
    </citation>
    <scope>NUCLEOTIDE SEQUENCE</scope>
    <source>
        <strain evidence="13">KIOM G15050</strain>
    </source>
</reference>
<dbReference type="GO" id="GO:0004252">
    <property type="term" value="F:serine-type endopeptidase activity"/>
    <property type="evidence" value="ECO:0007669"/>
    <property type="project" value="InterPro"/>
</dbReference>
<sequence>MSHFRDKFVGNADSLSVWRLGSLNTSQDNLGYAPPSHAGIDRTTPYSPIENGHSNQAVPPMRLRDDSQPKLLDANQRYNSNASADLYELSDIRKNPFEQSQSSFQTPDPFQSSYPSNIQGYSVVPAQTDVPNNYMNASRNDNYLLDKHIARNERNRRKLENRFPRFHYTKLPWFSILVTTAQVIVFIVELVKMGVWTGSPFQTKPYFNPMLGPSTYVLINMGARYVPCMHKLLGITLDTSIQFPCPNSTSIDTNVCNLNELCGLSGIPIVDDEYVPSQYYRVILPIFLHAGFLHILFNLILQLTMGIAVERAIGCLKYGIIYIASGVSGFLLGANFSPNGVASTGASGSLFGIIAANFLLFIYCGTKNTNIYETKRYKTFIIIMILEILVSFVLGLLPGLDNFSHIGGFGMGILTSIVLLPDPAFVFVNGIYTYDPETPTWKLFVDGWNPLSKYKDKVPWKIAAWSMARIASLALAIVYFALLTKNLKSKRQENNEETCSWCKYINCIPVNGWCEQGEVTVSTSSNSGTTSSPTSTTTSSGETTAAVFNAPTKRELLTALSAGQSSTGTFTLTGAKRLTTGASPDMGSVALLMVVALLCYNAGKKLKGKMAVKLELRKSRKQSRAL</sequence>
<evidence type="ECO:0000256" key="7">
    <source>
        <dbReference type="ARBA" id="ARBA00022825"/>
    </source>
</evidence>
<keyword evidence="14" id="KW-1185">Reference proteome</keyword>
<feature type="transmembrane region" description="Helical" evidence="10">
    <location>
        <begin position="377"/>
        <end position="397"/>
    </location>
</feature>
<protein>
    <recommendedName>
        <fullName evidence="10">Rhomboid-type serine protease</fullName>
        <ecNumber evidence="10">3.4.21.105</ecNumber>
    </recommendedName>
</protein>
<evidence type="ECO:0000256" key="3">
    <source>
        <dbReference type="ARBA" id="ARBA00009045"/>
    </source>
</evidence>
<evidence type="ECO:0000256" key="8">
    <source>
        <dbReference type="ARBA" id="ARBA00022989"/>
    </source>
</evidence>
<feature type="transmembrane region" description="Helical" evidence="10">
    <location>
        <begin position="586"/>
        <end position="603"/>
    </location>
</feature>
<keyword evidence="9 10" id="KW-0472">Membrane</keyword>
<dbReference type="PANTHER" id="PTHR22936">
    <property type="entry name" value="RHOMBOID-RELATED"/>
    <property type="match status" value="1"/>
</dbReference>
<dbReference type="AlphaFoldDB" id="A0A8H7GVU4"/>
<dbReference type="GO" id="GO:0016020">
    <property type="term" value="C:membrane"/>
    <property type="evidence" value="ECO:0007669"/>
    <property type="project" value="UniProtKB-SubCell"/>
</dbReference>
<feature type="transmembrane region" description="Helical" evidence="10">
    <location>
        <begin position="315"/>
        <end position="334"/>
    </location>
</feature>
<dbReference type="OrthoDB" id="2146116at2759"/>
<evidence type="ECO:0000256" key="10">
    <source>
        <dbReference type="RuleBase" id="RU362115"/>
    </source>
</evidence>
<evidence type="ECO:0000259" key="12">
    <source>
        <dbReference type="Pfam" id="PF01694"/>
    </source>
</evidence>
<gene>
    <name evidence="13" type="ORF">HF325_001846</name>
</gene>
<dbReference type="Gene3D" id="1.20.1540.10">
    <property type="entry name" value="Rhomboid-like"/>
    <property type="match status" value="1"/>
</dbReference>
<dbReference type="GO" id="GO:0006508">
    <property type="term" value="P:proteolysis"/>
    <property type="evidence" value="ECO:0007669"/>
    <property type="project" value="UniProtKB-KW"/>
</dbReference>
<comment type="caution">
    <text evidence="13">The sequence shown here is derived from an EMBL/GenBank/DDBJ whole genome shotgun (WGS) entry which is preliminary data.</text>
</comment>
<keyword evidence="7 10" id="KW-0720">Serine protease</keyword>
<feature type="transmembrane region" description="Helical" evidence="10">
    <location>
        <begin position="171"/>
        <end position="191"/>
    </location>
</feature>
<evidence type="ECO:0000256" key="9">
    <source>
        <dbReference type="ARBA" id="ARBA00023136"/>
    </source>
</evidence>
<comment type="function">
    <text evidence="10">Serine protease involved in intramembrane proteolysis.</text>
</comment>
<comment type="caution">
    <text evidence="10">Lacks conserved residue(s) required for the propagation of feature annotation.</text>
</comment>
<evidence type="ECO:0000256" key="6">
    <source>
        <dbReference type="ARBA" id="ARBA00022801"/>
    </source>
</evidence>
<dbReference type="InterPro" id="IPR022764">
    <property type="entry name" value="Peptidase_S54_rhomboid_dom"/>
</dbReference>
<keyword evidence="4 10" id="KW-0645">Protease</keyword>
<dbReference type="Proteomes" id="UP000649328">
    <property type="component" value="Unassembled WGS sequence"/>
</dbReference>
<evidence type="ECO:0000313" key="13">
    <source>
        <dbReference type="EMBL" id="KAF8004398.1"/>
    </source>
</evidence>
<dbReference type="SUPFAM" id="SSF144091">
    <property type="entry name" value="Rhomboid-like"/>
    <property type="match status" value="1"/>
</dbReference>
<accession>A0A8H7GVU4</accession>
<feature type="region of interest" description="Disordered" evidence="11">
    <location>
        <begin position="31"/>
        <end position="66"/>
    </location>
</feature>
<evidence type="ECO:0000313" key="14">
    <source>
        <dbReference type="Proteomes" id="UP000649328"/>
    </source>
</evidence>
<dbReference type="InterPro" id="IPR035952">
    <property type="entry name" value="Rhomboid-like_sf"/>
</dbReference>
<dbReference type="Pfam" id="PF01694">
    <property type="entry name" value="Rhomboid"/>
    <property type="match status" value="1"/>
</dbReference>
<keyword evidence="5 10" id="KW-0812">Transmembrane</keyword>
<comment type="subcellular location">
    <subcellularLocation>
        <location evidence="2 10">Membrane</location>
        <topology evidence="2 10">Multi-pass membrane protein</topology>
    </subcellularLocation>
</comment>
<dbReference type="EC" id="3.4.21.105" evidence="10"/>
<evidence type="ECO:0000256" key="11">
    <source>
        <dbReference type="SAM" id="MobiDB-lite"/>
    </source>
</evidence>
<keyword evidence="8 10" id="KW-1133">Transmembrane helix</keyword>
<evidence type="ECO:0000256" key="2">
    <source>
        <dbReference type="ARBA" id="ARBA00004141"/>
    </source>
</evidence>
<comment type="catalytic activity">
    <reaction evidence="1 10">
        <text>Cleaves type-1 transmembrane domains using a catalytic dyad composed of serine and histidine that are contributed by different transmembrane domains.</text>
        <dbReference type="EC" id="3.4.21.105"/>
    </reaction>
</comment>
<dbReference type="PANTHER" id="PTHR22936:SF69">
    <property type="entry name" value="RHOMBOID-LIKE PROTEIN"/>
    <property type="match status" value="1"/>
</dbReference>
<keyword evidence="6 10" id="KW-0378">Hydrolase</keyword>
<dbReference type="InterPro" id="IPR002610">
    <property type="entry name" value="Peptidase_S54_rhomboid-like"/>
</dbReference>
<feature type="transmembrane region" description="Helical" evidence="10">
    <location>
        <begin position="409"/>
        <end position="432"/>
    </location>
</feature>